<dbReference type="Proteomes" id="UP001498398">
    <property type="component" value="Unassembled WGS sequence"/>
</dbReference>
<comment type="caution">
    <text evidence="1">The sequence shown here is derived from an EMBL/GenBank/DDBJ whole genome shotgun (WGS) entry which is preliminary data.</text>
</comment>
<dbReference type="EMBL" id="JBANRG010000008">
    <property type="protein sequence ID" value="KAK7464179.1"/>
    <property type="molecule type" value="Genomic_DNA"/>
</dbReference>
<reference evidence="1 2" key="1">
    <citation type="submission" date="2024-01" db="EMBL/GenBank/DDBJ databases">
        <title>A draft genome for the cacao thread blight pathogen Marasmiellus scandens.</title>
        <authorList>
            <person name="Baruah I.K."/>
            <person name="Leung J."/>
            <person name="Bukari Y."/>
            <person name="Amoako-Attah I."/>
            <person name="Meinhardt L.W."/>
            <person name="Bailey B.A."/>
            <person name="Cohen S.P."/>
        </authorList>
    </citation>
    <scope>NUCLEOTIDE SEQUENCE [LARGE SCALE GENOMIC DNA]</scope>
    <source>
        <strain evidence="1 2">GH-19</strain>
    </source>
</reference>
<dbReference type="Pfam" id="PF18758">
    <property type="entry name" value="KDZ"/>
    <property type="match status" value="1"/>
</dbReference>
<evidence type="ECO:0000313" key="2">
    <source>
        <dbReference type="Proteomes" id="UP001498398"/>
    </source>
</evidence>
<proteinExistence type="predicted"/>
<accession>A0ABR1JN61</accession>
<organism evidence="1 2">
    <name type="scientific">Marasmiellus scandens</name>
    <dbReference type="NCBI Taxonomy" id="2682957"/>
    <lineage>
        <taxon>Eukaryota</taxon>
        <taxon>Fungi</taxon>
        <taxon>Dikarya</taxon>
        <taxon>Basidiomycota</taxon>
        <taxon>Agaricomycotina</taxon>
        <taxon>Agaricomycetes</taxon>
        <taxon>Agaricomycetidae</taxon>
        <taxon>Agaricales</taxon>
        <taxon>Marasmiineae</taxon>
        <taxon>Omphalotaceae</taxon>
        <taxon>Marasmiellus</taxon>
    </lineage>
</organism>
<protein>
    <recommendedName>
        <fullName evidence="3">CxC2-like cysteine cluster KDZ transposase-associated domain-containing protein</fullName>
    </recommendedName>
</protein>
<dbReference type="InterPro" id="IPR040521">
    <property type="entry name" value="KDZ"/>
</dbReference>
<sequence>MVREWRLLKTLKRHGRGHDPTGYKGTRPGECVVLCAACPLPGINLPLNWQDVPLDQRWIYRLFLAMDVNFRCCRLRVSSEQADPGLIHGFQYFAPVKAFNDFLLKFGKDVHQNINTCHNHNALRLASMRRDPGLAATGLAVTECSRHECKLPNSIVDLQLGERYINMDFTIISVLRRMLPDSALVSYDVMCQYIKNLYWQFESVYGPEWCPDLPPENFEGAIPKFHLPAHIDECGTEFNLNYTPGTGRTNGEGPERNWSISNGLAASTKVMGPGSCHDTLDDHFGFSNWRKRTLYPTQFLQWAKKATKKRERAVQAFWDFDQGVTEQQRKLWKAAVDAWEKDTDNPNPYASTVKPVTFQKVRLQLAQAEAKTLEKEKRKPDEDPEMSFASLIGEGLALREQQRRLRYDTKQLNAHSTDRAKYKIIERANSLRRHIDAWCAAQATLFPKAPSIRGSRIKKTDIPLLLPSDILRDCTCSPEALDIQWQLEFAQAEDMLEQIRQALLQRTYLYTWKDKYTHGQRDSTHSSGTIEKIQNKINACAVRYRVSRVALLTLGKALKRSSDWQCHLKELKDEDLRVLTQDNFNAEKEEEAWMSWIWCTDGVNKDGEREMVDALRIAWLKARARACRYQEECLLLQEEMCRILETYRFEQKEWSERSEADSQSVALDSEEFPMYALEPEVLEGKKAYAAYQVYVRKQMEEECKKCWKEIPVRFLDGVGAIRLNDKVYNFV</sequence>
<evidence type="ECO:0008006" key="3">
    <source>
        <dbReference type="Google" id="ProtNLM"/>
    </source>
</evidence>
<gene>
    <name evidence="1" type="ORF">VKT23_006345</name>
</gene>
<keyword evidence="2" id="KW-1185">Reference proteome</keyword>
<name>A0ABR1JN61_9AGAR</name>
<evidence type="ECO:0000313" key="1">
    <source>
        <dbReference type="EMBL" id="KAK7464179.1"/>
    </source>
</evidence>